<dbReference type="RefSeq" id="WP_188384277.1">
    <property type="nucleotide sequence ID" value="NZ_BMEY01000007.1"/>
</dbReference>
<name>A0A916RXD1_9BACI</name>
<accession>A0A916RXD1</accession>
<sequence>MSQQEIKSEIERILDHNKVGTMATVQNGKPHSRYMTFFRDGLTLYTATDKDTHKVDELNQNPFTHILLGYEGEGVGDEFVEFEGRVQQSDSEEIKKKVWNPHLENWFSGPNDPNLLILEIIPEQISLMNKKDLKRRLLEL</sequence>
<dbReference type="AlphaFoldDB" id="A0A916RXD1"/>
<dbReference type="Pfam" id="PF01243">
    <property type="entry name" value="PNPOx_N"/>
    <property type="match status" value="1"/>
</dbReference>
<evidence type="ECO:0000313" key="3">
    <source>
        <dbReference type="Proteomes" id="UP000613512"/>
    </source>
</evidence>
<dbReference type="InterPro" id="IPR012349">
    <property type="entry name" value="Split_barrel_FMN-bd"/>
</dbReference>
<dbReference type="EMBL" id="BMEY01000007">
    <property type="protein sequence ID" value="GGA73998.1"/>
    <property type="molecule type" value="Genomic_DNA"/>
</dbReference>
<dbReference type="InterPro" id="IPR052917">
    <property type="entry name" value="Stress-Dev_Protein"/>
</dbReference>
<dbReference type="PANTHER" id="PTHR34818">
    <property type="entry name" value="PROTEIN BLI-3"/>
    <property type="match status" value="1"/>
</dbReference>
<reference evidence="2" key="2">
    <citation type="submission" date="2020-09" db="EMBL/GenBank/DDBJ databases">
        <authorList>
            <person name="Sun Q."/>
            <person name="Zhou Y."/>
        </authorList>
    </citation>
    <scope>NUCLEOTIDE SEQUENCE</scope>
    <source>
        <strain evidence="2">CGMCC 1.12408</strain>
    </source>
</reference>
<comment type="caution">
    <text evidence="2">The sequence shown here is derived from an EMBL/GenBank/DDBJ whole genome shotgun (WGS) entry which is preliminary data.</text>
</comment>
<dbReference type="Proteomes" id="UP000613512">
    <property type="component" value="Unassembled WGS sequence"/>
</dbReference>
<dbReference type="InterPro" id="IPR011576">
    <property type="entry name" value="Pyridox_Oxase_N"/>
</dbReference>
<evidence type="ECO:0000259" key="1">
    <source>
        <dbReference type="Pfam" id="PF01243"/>
    </source>
</evidence>
<proteinExistence type="predicted"/>
<keyword evidence="3" id="KW-1185">Reference proteome</keyword>
<dbReference type="PANTHER" id="PTHR34818:SF1">
    <property type="entry name" value="PROTEIN BLI-3"/>
    <property type="match status" value="1"/>
</dbReference>
<evidence type="ECO:0000313" key="2">
    <source>
        <dbReference type="EMBL" id="GGA73998.1"/>
    </source>
</evidence>
<dbReference type="Gene3D" id="2.30.110.10">
    <property type="entry name" value="Electron Transport, Fmn-binding Protein, Chain A"/>
    <property type="match status" value="1"/>
</dbReference>
<reference evidence="2" key="1">
    <citation type="journal article" date="2014" name="Int. J. Syst. Evol. Microbiol.">
        <title>Complete genome sequence of Corynebacterium casei LMG S-19264T (=DSM 44701T), isolated from a smear-ripened cheese.</title>
        <authorList>
            <consortium name="US DOE Joint Genome Institute (JGI-PGF)"/>
            <person name="Walter F."/>
            <person name="Albersmeier A."/>
            <person name="Kalinowski J."/>
            <person name="Ruckert C."/>
        </authorList>
    </citation>
    <scope>NUCLEOTIDE SEQUENCE</scope>
    <source>
        <strain evidence="2">CGMCC 1.12408</strain>
    </source>
</reference>
<feature type="domain" description="Pyridoxamine 5'-phosphate oxidase N-terminal" evidence="1">
    <location>
        <begin position="7"/>
        <end position="128"/>
    </location>
</feature>
<organism evidence="2 3">
    <name type="scientific">Ornithinibacillus halotolerans</name>
    <dbReference type="NCBI Taxonomy" id="1274357"/>
    <lineage>
        <taxon>Bacteria</taxon>
        <taxon>Bacillati</taxon>
        <taxon>Bacillota</taxon>
        <taxon>Bacilli</taxon>
        <taxon>Bacillales</taxon>
        <taxon>Bacillaceae</taxon>
        <taxon>Ornithinibacillus</taxon>
    </lineage>
</organism>
<dbReference type="SUPFAM" id="SSF50475">
    <property type="entry name" value="FMN-binding split barrel"/>
    <property type="match status" value="1"/>
</dbReference>
<protein>
    <submittedName>
        <fullName evidence="2">General stress protein 26</fullName>
    </submittedName>
</protein>
<gene>
    <name evidence="2" type="primary">ydaG</name>
    <name evidence="2" type="ORF">GCM10008025_17170</name>
</gene>